<keyword evidence="3" id="KW-1185">Reference proteome</keyword>
<dbReference type="KEGG" id="bsto:C0V70_06830"/>
<evidence type="ECO:0000313" key="2">
    <source>
        <dbReference type="EMBL" id="AUN97827.1"/>
    </source>
</evidence>
<organism evidence="2 3">
    <name type="scientific">Bacteriovorax stolpii</name>
    <name type="common">Bdellovibrio stolpii</name>
    <dbReference type="NCBI Taxonomy" id="960"/>
    <lineage>
        <taxon>Bacteria</taxon>
        <taxon>Pseudomonadati</taxon>
        <taxon>Bdellovibrionota</taxon>
        <taxon>Bacteriovoracia</taxon>
        <taxon>Bacteriovoracales</taxon>
        <taxon>Bacteriovoracaceae</taxon>
        <taxon>Bacteriovorax</taxon>
    </lineage>
</organism>
<protein>
    <recommendedName>
        <fullName evidence="1">Disulphide bond isomerase DsbC/G N-terminal domain-containing protein</fullName>
    </recommendedName>
</protein>
<name>A0A2K9NQP1_BACTC</name>
<dbReference type="InterPro" id="IPR009094">
    <property type="entry name" value="DiS-bond_isomerase_DsbC/G_N_sf"/>
</dbReference>
<evidence type="ECO:0000259" key="1">
    <source>
        <dbReference type="Pfam" id="PF10411"/>
    </source>
</evidence>
<feature type="domain" description="Disulphide bond isomerase DsbC/G N-terminal" evidence="1">
    <location>
        <begin position="38"/>
        <end position="93"/>
    </location>
</feature>
<dbReference type="AlphaFoldDB" id="A0A2K9NQP1"/>
<accession>A0A2K9NQP1</accession>
<dbReference type="Proteomes" id="UP000235584">
    <property type="component" value="Chromosome"/>
</dbReference>
<dbReference type="RefSeq" id="WP_102243120.1">
    <property type="nucleotide sequence ID" value="NZ_CP025704.1"/>
</dbReference>
<dbReference type="GO" id="GO:0042597">
    <property type="term" value="C:periplasmic space"/>
    <property type="evidence" value="ECO:0007669"/>
    <property type="project" value="InterPro"/>
</dbReference>
<dbReference type="OrthoDB" id="12976at2"/>
<evidence type="ECO:0000313" key="3">
    <source>
        <dbReference type="Proteomes" id="UP000235584"/>
    </source>
</evidence>
<dbReference type="Gene3D" id="3.10.450.70">
    <property type="entry name" value="Disulphide bond isomerase, DsbC/G, N-terminal"/>
    <property type="match status" value="1"/>
</dbReference>
<dbReference type="Pfam" id="PF10411">
    <property type="entry name" value="DsbC_N"/>
    <property type="match status" value="1"/>
</dbReference>
<gene>
    <name evidence="2" type="ORF">C0V70_06830</name>
</gene>
<dbReference type="InterPro" id="IPR018950">
    <property type="entry name" value="DiS-bond_isomerase_DsbC/G_N"/>
</dbReference>
<dbReference type="EMBL" id="CP025704">
    <property type="protein sequence ID" value="AUN97827.1"/>
    <property type="molecule type" value="Genomic_DNA"/>
</dbReference>
<reference evidence="2 3" key="1">
    <citation type="submission" date="2018-01" db="EMBL/GenBank/DDBJ databases">
        <title>Complete genome sequence of Bacteriovorax stolpii DSM12778.</title>
        <authorList>
            <person name="Tang B."/>
            <person name="Chang J."/>
        </authorList>
    </citation>
    <scope>NUCLEOTIDE SEQUENCE [LARGE SCALE GENOMIC DNA]</scope>
    <source>
        <strain evidence="2 3">DSM 12778</strain>
    </source>
</reference>
<proteinExistence type="predicted"/>
<dbReference type="SUPFAM" id="SSF54423">
    <property type="entry name" value="DsbC/DsbG N-terminal domain-like"/>
    <property type="match status" value="1"/>
</dbReference>
<sequence length="146" mass="16905">MKKAITLLSALVIIQTVYIMKSYNTPATKYKKQIVAEEKGLLEKLTKMGIQVEALNREEKLERIFRVDIKNGRSFYTSSDGRYYFFGDVIDSVAKKPISSNENKNTMAQTLMINPQSLPDKKTALENVEKQLKGLMLYRDYLRREQ</sequence>